<reference evidence="7 8" key="1">
    <citation type="submission" date="2022-05" db="EMBL/GenBank/DDBJ databases">
        <authorList>
            <consortium name="Genoscope - CEA"/>
            <person name="William W."/>
        </authorList>
    </citation>
    <scope>NUCLEOTIDE SEQUENCE [LARGE SCALE GENOMIC DNA]</scope>
</reference>
<dbReference type="Proteomes" id="UP001159428">
    <property type="component" value="Unassembled WGS sequence"/>
</dbReference>
<feature type="transmembrane region" description="Helical" evidence="6">
    <location>
        <begin position="203"/>
        <end position="223"/>
    </location>
</feature>
<evidence type="ECO:0000256" key="1">
    <source>
        <dbReference type="ARBA" id="ARBA00004141"/>
    </source>
</evidence>
<evidence type="ECO:0000256" key="6">
    <source>
        <dbReference type="SAM" id="Phobius"/>
    </source>
</evidence>
<feature type="transmembrane region" description="Helical" evidence="6">
    <location>
        <begin position="235"/>
        <end position="258"/>
    </location>
</feature>
<protein>
    <recommendedName>
        <fullName evidence="9">Transmembrane protein 45B</fullName>
    </recommendedName>
</protein>
<dbReference type="PANTHER" id="PTHR16007:SF15">
    <property type="entry name" value="TRANSMEMBRANE PROTEIN 45B"/>
    <property type="match status" value="1"/>
</dbReference>
<accession>A0AAU9WAC0</accession>
<feature type="transmembrane region" description="Helical" evidence="6">
    <location>
        <begin position="141"/>
        <end position="160"/>
    </location>
</feature>
<feature type="transmembrane region" description="Helical" evidence="6">
    <location>
        <begin position="73"/>
        <end position="93"/>
    </location>
</feature>
<organism evidence="7 8">
    <name type="scientific">Pocillopora meandrina</name>
    <dbReference type="NCBI Taxonomy" id="46732"/>
    <lineage>
        <taxon>Eukaryota</taxon>
        <taxon>Metazoa</taxon>
        <taxon>Cnidaria</taxon>
        <taxon>Anthozoa</taxon>
        <taxon>Hexacorallia</taxon>
        <taxon>Scleractinia</taxon>
        <taxon>Astrocoeniina</taxon>
        <taxon>Pocilloporidae</taxon>
        <taxon>Pocillopora</taxon>
    </lineage>
</organism>
<dbReference type="Pfam" id="PF04819">
    <property type="entry name" value="DUF716"/>
    <property type="match status" value="1"/>
</dbReference>
<evidence type="ECO:0000256" key="5">
    <source>
        <dbReference type="ARBA" id="ARBA00023136"/>
    </source>
</evidence>
<evidence type="ECO:0000313" key="8">
    <source>
        <dbReference type="Proteomes" id="UP001159428"/>
    </source>
</evidence>
<comment type="similarity">
    <text evidence="2">Belongs to the TMEM45 family.</text>
</comment>
<evidence type="ECO:0008006" key="9">
    <source>
        <dbReference type="Google" id="ProtNLM"/>
    </source>
</evidence>
<keyword evidence="4 6" id="KW-1133">Transmembrane helix</keyword>
<evidence type="ECO:0000256" key="2">
    <source>
        <dbReference type="ARBA" id="ARBA00006948"/>
    </source>
</evidence>
<proteinExistence type="inferred from homology"/>
<dbReference type="InterPro" id="IPR042127">
    <property type="entry name" value="TMEM45"/>
</dbReference>
<comment type="subcellular location">
    <subcellularLocation>
        <location evidence="1">Membrane</location>
        <topology evidence="1">Multi-pass membrane protein</topology>
    </subcellularLocation>
</comment>
<evidence type="ECO:0000256" key="3">
    <source>
        <dbReference type="ARBA" id="ARBA00022692"/>
    </source>
</evidence>
<evidence type="ECO:0000313" key="7">
    <source>
        <dbReference type="EMBL" id="CAH3110144.1"/>
    </source>
</evidence>
<evidence type="ECO:0000256" key="4">
    <source>
        <dbReference type="ARBA" id="ARBA00022989"/>
    </source>
</evidence>
<dbReference type="GO" id="GO:0016020">
    <property type="term" value="C:membrane"/>
    <property type="evidence" value="ECO:0007669"/>
    <property type="project" value="UniProtKB-SubCell"/>
</dbReference>
<feature type="transmembrane region" description="Helical" evidence="6">
    <location>
        <begin position="172"/>
        <end position="191"/>
    </location>
</feature>
<dbReference type="InterPro" id="IPR006904">
    <property type="entry name" value="DUF716"/>
</dbReference>
<keyword evidence="3 6" id="KW-0812">Transmembrane</keyword>
<name>A0AAU9WAC0_9CNID</name>
<comment type="caution">
    <text evidence="7">The sequence shown here is derived from an EMBL/GenBank/DDBJ whole genome shotgun (WGS) entry which is preliminary data.</text>
</comment>
<sequence>MGSFIGHAVPGSIFLFLSIWSFIGTLIRKHQNTKPRRGLLRSSGTTCARLKTHAPVWYPCPGKTLSKIPLEPILKVLCAFVGVLGELFLHQSWRLIGKNGEFVEDNINNHSHAAMYCFFGLSGVVDLVMWYGIIPLPPMTDYVIVSASFWIEGFLFYFHLQGHSEISVRLHVILYIVIFITAALFLADVFFTQHHSLFSLIRAVLIAVQGSWFYQIAFVLYGPNPWKNTPKNVEVLPIAFAWHLFIFLTLSFVFVAVFNRFCGKKYTRDNQLDEEISDEETEDIPLKST</sequence>
<gene>
    <name evidence="7" type="ORF">PMEA_00004218</name>
</gene>
<dbReference type="AlphaFoldDB" id="A0AAU9WAC0"/>
<feature type="transmembrane region" description="Helical" evidence="6">
    <location>
        <begin position="113"/>
        <end position="134"/>
    </location>
</feature>
<feature type="transmembrane region" description="Helical" evidence="6">
    <location>
        <begin position="6"/>
        <end position="27"/>
    </location>
</feature>
<keyword evidence="5 6" id="KW-0472">Membrane</keyword>
<dbReference type="EMBL" id="CALNXJ010000012">
    <property type="protein sequence ID" value="CAH3110144.1"/>
    <property type="molecule type" value="Genomic_DNA"/>
</dbReference>
<keyword evidence="8" id="KW-1185">Reference proteome</keyword>
<dbReference type="PANTHER" id="PTHR16007">
    <property type="entry name" value="EPIDIDYMAL MEMBRANE PROTEIN E9-RELATED"/>
    <property type="match status" value="1"/>
</dbReference>